<keyword evidence="7" id="KW-1185">Reference proteome</keyword>
<proteinExistence type="inferred from homology"/>
<gene>
    <name evidence="6" type="ORF">C8D82_11640</name>
</gene>
<name>A0A2U1AVX0_9BACT</name>
<feature type="binding site" evidence="5">
    <location>
        <position position="52"/>
    </location>
    <ligand>
        <name>pyruvate</name>
        <dbReference type="ChEBI" id="CHEBI:15361"/>
    </ligand>
</feature>
<reference evidence="6 7" key="1">
    <citation type="submission" date="2018-04" db="EMBL/GenBank/DDBJ databases">
        <title>Genomic Encyclopedia of Type Strains, Phase IV (KMG-IV): sequencing the most valuable type-strain genomes for metagenomic binning, comparative biology and taxonomic classification.</title>
        <authorList>
            <person name="Goeker M."/>
        </authorList>
    </citation>
    <scope>NUCLEOTIDE SEQUENCE [LARGE SCALE GENOMIC DNA]</scope>
    <source>
        <strain evidence="6 7">DSM 14823</strain>
    </source>
</reference>
<dbReference type="PANTHER" id="PTHR12128">
    <property type="entry name" value="DIHYDRODIPICOLINATE SYNTHASE"/>
    <property type="match status" value="1"/>
</dbReference>
<dbReference type="InterPro" id="IPR002220">
    <property type="entry name" value="DapA-like"/>
</dbReference>
<evidence type="ECO:0000313" key="7">
    <source>
        <dbReference type="Proteomes" id="UP000245959"/>
    </source>
</evidence>
<dbReference type="RefSeq" id="WP_116884294.1">
    <property type="nucleotide sequence ID" value="NZ_CALXNT010000043.1"/>
</dbReference>
<dbReference type="GeneID" id="78295592"/>
<evidence type="ECO:0000256" key="2">
    <source>
        <dbReference type="ARBA" id="ARBA00023239"/>
    </source>
</evidence>
<protein>
    <submittedName>
        <fullName evidence="6">4-hydroxy-tetrahydrodipicolinate synthase</fullName>
    </submittedName>
</protein>
<evidence type="ECO:0000256" key="1">
    <source>
        <dbReference type="ARBA" id="ARBA00007592"/>
    </source>
</evidence>
<dbReference type="Pfam" id="PF00701">
    <property type="entry name" value="DHDPS"/>
    <property type="match status" value="1"/>
</dbReference>
<sequence length="316" mass="34566">MKQNFSPLPSGVWPPALTAFTPSGELDLPGNRALFEWYASAGVDGLFVSCLTGELNCLSIDEILQLNRLAVETAAGRFPVVGGVMPAAPTPETIAADVLRLAETGVAASVVLVSQLAAPEEDDDRLLANADRLLKLTGDLPLGLYECPKPYHRLLREKTLAELAATGRFVFFKDTCCDIGRIRERIRLVRGTPLRLFNANAATLLDSFRAGAGGYCGVGANYYPELFRLLWAHRDSEQAKKLQQFIATNDAMADLGRAYPVSAKYMAQLHRLPLSLRCRITERTIGDGDRQTLRQLGADAERLIRRFSANAVMETA</sequence>
<evidence type="ECO:0000256" key="4">
    <source>
        <dbReference type="PIRSR" id="PIRSR001365-1"/>
    </source>
</evidence>
<organism evidence="6 7">
    <name type="scientific">Victivallis vadensis</name>
    <dbReference type="NCBI Taxonomy" id="172901"/>
    <lineage>
        <taxon>Bacteria</taxon>
        <taxon>Pseudomonadati</taxon>
        <taxon>Lentisphaerota</taxon>
        <taxon>Lentisphaeria</taxon>
        <taxon>Victivallales</taxon>
        <taxon>Victivallaceae</taxon>
        <taxon>Victivallis</taxon>
    </lineage>
</organism>
<dbReference type="PANTHER" id="PTHR12128:SF66">
    <property type="entry name" value="4-HYDROXY-2-OXOGLUTARATE ALDOLASE, MITOCHONDRIAL"/>
    <property type="match status" value="1"/>
</dbReference>
<dbReference type="GO" id="GO:0008840">
    <property type="term" value="F:4-hydroxy-tetrahydrodipicolinate synthase activity"/>
    <property type="evidence" value="ECO:0007669"/>
    <property type="project" value="TreeGrafter"/>
</dbReference>
<dbReference type="Proteomes" id="UP000245959">
    <property type="component" value="Unassembled WGS sequence"/>
</dbReference>
<dbReference type="EMBL" id="QEKH01000016">
    <property type="protein sequence ID" value="PVY40589.1"/>
    <property type="molecule type" value="Genomic_DNA"/>
</dbReference>
<accession>A0A2U1AVX0</accession>
<dbReference type="InterPro" id="IPR013785">
    <property type="entry name" value="Aldolase_TIM"/>
</dbReference>
<evidence type="ECO:0000256" key="3">
    <source>
        <dbReference type="PIRNR" id="PIRNR001365"/>
    </source>
</evidence>
<dbReference type="SUPFAM" id="SSF51569">
    <property type="entry name" value="Aldolase"/>
    <property type="match status" value="1"/>
</dbReference>
<comment type="similarity">
    <text evidence="1 3">Belongs to the DapA family.</text>
</comment>
<feature type="active site" description="Proton donor/acceptor" evidence="4">
    <location>
        <position position="145"/>
    </location>
</feature>
<evidence type="ECO:0000313" key="6">
    <source>
        <dbReference type="EMBL" id="PVY40589.1"/>
    </source>
</evidence>
<keyword evidence="2 3" id="KW-0456">Lyase</keyword>
<feature type="active site" description="Schiff-base intermediate with substrate" evidence="4">
    <location>
        <position position="173"/>
    </location>
</feature>
<dbReference type="SMART" id="SM01130">
    <property type="entry name" value="DHDPS"/>
    <property type="match status" value="1"/>
</dbReference>
<evidence type="ECO:0000256" key="5">
    <source>
        <dbReference type="PIRSR" id="PIRSR001365-2"/>
    </source>
</evidence>
<dbReference type="CDD" id="cd00408">
    <property type="entry name" value="DHDPS-like"/>
    <property type="match status" value="1"/>
</dbReference>
<dbReference type="PIRSF" id="PIRSF001365">
    <property type="entry name" value="DHDPS"/>
    <property type="match status" value="1"/>
</dbReference>
<dbReference type="Gene3D" id="3.20.20.70">
    <property type="entry name" value="Aldolase class I"/>
    <property type="match status" value="1"/>
</dbReference>
<dbReference type="AlphaFoldDB" id="A0A2U1AVX0"/>
<comment type="caution">
    <text evidence="6">The sequence shown here is derived from an EMBL/GenBank/DDBJ whole genome shotgun (WGS) entry which is preliminary data.</text>
</comment>